<evidence type="ECO:0000313" key="5">
    <source>
        <dbReference type="Proteomes" id="UP000718281"/>
    </source>
</evidence>
<dbReference type="InterPro" id="IPR000792">
    <property type="entry name" value="Tscrpt_reg_LuxR_C"/>
</dbReference>
<comment type="caution">
    <text evidence="4">The sequence shown here is derived from an EMBL/GenBank/DDBJ whole genome shotgun (WGS) entry which is preliminary data.</text>
</comment>
<dbReference type="SUPFAM" id="SSF52540">
    <property type="entry name" value="P-loop containing nucleoside triphosphate hydrolases"/>
    <property type="match status" value="1"/>
</dbReference>
<protein>
    <recommendedName>
        <fullName evidence="3">HTH luxR-type domain-containing protein</fullName>
    </recommendedName>
</protein>
<evidence type="ECO:0000259" key="3">
    <source>
        <dbReference type="PROSITE" id="PS50043"/>
    </source>
</evidence>
<dbReference type="InterPro" id="IPR036388">
    <property type="entry name" value="WH-like_DNA-bd_sf"/>
</dbReference>
<accession>A0A934X882</accession>
<dbReference type="GO" id="GO:0005524">
    <property type="term" value="F:ATP binding"/>
    <property type="evidence" value="ECO:0007669"/>
    <property type="project" value="UniProtKB-KW"/>
</dbReference>
<proteinExistence type="predicted"/>
<evidence type="ECO:0000313" key="4">
    <source>
        <dbReference type="EMBL" id="MBK6302230.1"/>
    </source>
</evidence>
<dbReference type="Gene3D" id="3.40.50.300">
    <property type="entry name" value="P-loop containing nucleotide triphosphate hydrolases"/>
    <property type="match status" value="1"/>
</dbReference>
<dbReference type="CDD" id="cd06170">
    <property type="entry name" value="LuxR_C_like"/>
    <property type="match status" value="1"/>
</dbReference>
<dbReference type="GO" id="GO:0005737">
    <property type="term" value="C:cytoplasm"/>
    <property type="evidence" value="ECO:0007669"/>
    <property type="project" value="TreeGrafter"/>
</dbReference>
<dbReference type="Proteomes" id="UP000718281">
    <property type="component" value="Unassembled WGS sequence"/>
</dbReference>
<evidence type="ECO:0000256" key="2">
    <source>
        <dbReference type="ARBA" id="ARBA00022840"/>
    </source>
</evidence>
<sequence>MPPTAWPFVGREPVVADVRSRLDGDRHVVITGAAGLGKTRVAQEIIDRYAASGTPVVRVVASPASAPVPLAPLAALVGDAIGIEAMNAARRSVAALARQGSSRPLLSVDDLHLLDEASAIVIHQLLTTGTVRVLATVRSSATCPPAVDRLRQSTGVDHVELGTMADADIADLVERALGGPLSGHARSVIITSAAGNPMYARELVEGSVAAGAMQRHGGVYGFEGRMVATPLLEEVVLARLAPFEGAERTALELLAVGGRLEQPLVERVAGFEPLERLERLGILVAEEHAGRLVLDVGHPLYRELTRARLGALARMRIYRTLAEVDAALANPSGTSTPDEQLRAAVWSIRGGLPVESVILTAAAHRAAATGNTPLAAELAHEASRRTGTTQDAMLASWCLSLDGDHDQAIAVLRTALRNETDPWTRAAVRLRIAEEHWWFGDLDSGRAVLDEAAAEPGPWDALREAQLSAHAALAGDVTESVRLGSPLMDHAHPWVRFVAAVGYCLGMIYGDGADEGLRASRALTESLAGTDVQPIGDPGQHHAIQVLGMVAAGELAAARDAADAAYAGAQLSPSQQARAWAAMLVGLVAELAGDLRSGARALAEAERLWTTVRVWGFAVWCGAALARAQAECGDLDEAATTLARVQAYPRPPQMLNGHLLDLASAWVAGAGGDRVAAAQHIAAAVRHSAAAGAVANEAEAWHEAARLGVLDLVDHLPDPRGWSRPRSALAAARFDLVQARLTGDPVGWERAASGFAAMGAHGYAAEAATGAAAAYRRAGSSRDAARLDGLAGTHLARTTALATPLVARRAATGPLTPREAEIARLAAGHLSNRQIAEQLVVSERTVENHLYRIFIKLAVTGRDDLAAALAATEQG</sequence>
<dbReference type="GO" id="GO:0006355">
    <property type="term" value="P:regulation of DNA-templated transcription"/>
    <property type="evidence" value="ECO:0007669"/>
    <property type="project" value="InterPro"/>
</dbReference>
<dbReference type="GO" id="GO:0003677">
    <property type="term" value="F:DNA binding"/>
    <property type="evidence" value="ECO:0007669"/>
    <property type="project" value="InterPro"/>
</dbReference>
<dbReference type="Gene3D" id="1.10.10.10">
    <property type="entry name" value="Winged helix-like DNA-binding domain superfamily/Winged helix DNA-binding domain"/>
    <property type="match status" value="1"/>
</dbReference>
<evidence type="ECO:0000256" key="1">
    <source>
        <dbReference type="ARBA" id="ARBA00022741"/>
    </source>
</evidence>
<dbReference type="EMBL" id="JADIXZ010000008">
    <property type="protein sequence ID" value="MBK6302230.1"/>
    <property type="molecule type" value="Genomic_DNA"/>
</dbReference>
<keyword evidence="1" id="KW-0547">Nucleotide-binding</keyword>
<dbReference type="SUPFAM" id="SSF46894">
    <property type="entry name" value="C-terminal effector domain of the bipartite response regulators"/>
    <property type="match status" value="1"/>
</dbReference>
<dbReference type="SMART" id="SM00421">
    <property type="entry name" value="HTH_LUXR"/>
    <property type="match status" value="1"/>
</dbReference>
<dbReference type="AlphaFoldDB" id="A0A934X882"/>
<keyword evidence="2" id="KW-0067">ATP-binding</keyword>
<gene>
    <name evidence="4" type="ORF">IPF40_14740</name>
</gene>
<dbReference type="GO" id="GO:0004016">
    <property type="term" value="F:adenylate cyclase activity"/>
    <property type="evidence" value="ECO:0007669"/>
    <property type="project" value="TreeGrafter"/>
</dbReference>
<feature type="domain" description="HTH luxR-type" evidence="3">
    <location>
        <begin position="808"/>
        <end position="873"/>
    </location>
</feature>
<reference evidence="4 5" key="1">
    <citation type="submission" date="2020-10" db="EMBL/GenBank/DDBJ databases">
        <title>Connecting structure to function with the recovery of over 1000 high-quality activated sludge metagenome-assembled genomes encoding full-length rRNA genes using long-read sequencing.</title>
        <authorList>
            <person name="Singleton C.M."/>
            <person name="Petriglieri F."/>
            <person name="Kristensen J.M."/>
            <person name="Kirkegaard R.H."/>
            <person name="Michaelsen T.Y."/>
            <person name="Andersen M.H."/>
            <person name="Karst S.M."/>
            <person name="Dueholm M.S."/>
            <person name="Nielsen P.H."/>
            <person name="Albertsen M."/>
        </authorList>
    </citation>
    <scope>NUCLEOTIDE SEQUENCE [LARGE SCALE GENOMIC DNA]</scope>
    <source>
        <strain evidence="4">AalE_18-Q3-R2-46_BAT3C.188</strain>
    </source>
</reference>
<name>A0A934X882_9MICO</name>
<dbReference type="PRINTS" id="PR00038">
    <property type="entry name" value="HTHLUXR"/>
</dbReference>
<dbReference type="InterPro" id="IPR016032">
    <property type="entry name" value="Sig_transdc_resp-reg_C-effctor"/>
</dbReference>
<dbReference type="InterPro" id="IPR027417">
    <property type="entry name" value="P-loop_NTPase"/>
</dbReference>
<dbReference type="PANTHER" id="PTHR16305:SF35">
    <property type="entry name" value="TRANSCRIPTIONAL ACTIVATOR DOMAIN"/>
    <property type="match status" value="1"/>
</dbReference>
<dbReference type="Pfam" id="PF00196">
    <property type="entry name" value="GerE"/>
    <property type="match status" value="1"/>
</dbReference>
<dbReference type="PROSITE" id="PS50043">
    <property type="entry name" value="HTH_LUXR_2"/>
    <property type="match status" value="1"/>
</dbReference>
<organism evidence="4 5">
    <name type="scientific">Candidatus Phosphoribacter hodrii</name>
    <dbReference type="NCBI Taxonomy" id="2953743"/>
    <lineage>
        <taxon>Bacteria</taxon>
        <taxon>Bacillati</taxon>
        <taxon>Actinomycetota</taxon>
        <taxon>Actinomycetes</taxon>
        <taxon>Micrococcales</taxon>
        <taxon>Dermatophilaceae</taxon>
        <taxon>Candidatus Phosphoribacter</taxon>
    </lineage>
</organism>
<dbReference type="PANTHER" id="PTHR16305">
    <property type="entry name" value="TESTICULAR SOLUBLE ADENYLYL CYCLASE"/>
    <property type="match status" value="1"/>
</dbReference>